<keyword evidence="1" id="KW-1277">Toxin-antitoxin system</keyword>
<evidence type="ECO:0000256" key="1">
    <source>
        <dbReference type="ARBA" id="ARBA00022649"/>
    </source>
</evidence>
<dbReference type="EMBL" id="BDSG01000152">
    <property type="protein sequence ID" value="GBL12399.1"/>
    <property type="molecule type" value="Genomic_DNA"/>
</dbReference>
<evidence type="ECO:0000313" key="7">
    <source>
        <dbReference type="EMBL" id="GBL12399.1"/>
    </source>
</evidence>
<reference evidence="7 8" key="1">
    <citation type="journal article" date="2018" name="Front. Microbiol.">
        <title>Adaptation of the Freshwater Bloom-Forming Cyanobacterium Microcystis aeruginosa to Brackish Water Is Driven by Recent Horizontal Transfer of Sucrose Genes.</title>
        <authorList>
            <person name="Tanabe Y."/>
            <person name="Hodoki Y."/>
            <person name="Sano T."/>
            <person name="Tada K."/>
            <person name="Watanabe M.M."/>
        </authorList>
    </citation>
    <scope>NUCLEOTIDE SEQUENCE [LARGE SCALE GENOMIC DNA]</scope>
    <source>
        <strain evidence="7 8">Sj</strain>
    </source>
</reference>
<dbReference type="SUPFAM" id="SSF88723">
    <property type="entry name" value="PIN domain-like"/>
    <property type="match status" value="1"/>
</dbReference>
<dbReference type="Proteomes" id="UP000248272">
    <property type="component" value="Unassembled WGS sequence"/>
</dbReference>
<dbReference type="InterPro" id="IPR051749">
    <property type="entry name" value="PINc/VapC_TA_RNase"/>
</dbReference>
<dbReference type="InterPro" id="IPR002716">
    <property type="entry name" value="PIN_dom"/>
</dbReference>
<protein>
    <submittedName>
        <fullName evidence="7">Ribonuclease VapC1</fullName>
    </submittedName>
</protein>
<dbReference type="GO" id="GO:0016787">
    <property type="term" value="F:hydrolase activity"/>
    <property type="evidence" value="ECO:0007669"/>
    <property type="project" value="UniProtKB-KW"/>
</dbReference>
<sequence length="157" mass="17950">MKPCLLDTDILSLFFRNHPQVVHSCNLYLQEYRQLSFSLITHYEILSGLKHRDAQKQLDKFLEFSRLNQILLLTEESVTTSAKIYADLRKKGTPLDDIDLLIAGVAIANNLVLITHNQKHFSKIGSSRLCVIIFAYRIVKCLSGNTFRTILSKKLSV</sequence>
<dbReference type="Gene3D" id="3.40.50.1010">
    <property type="entry name" value="5'-nuclease"/>
    <property type="match status" value="1"/>
</dbReference>
<comment type="caution">
    <text evidence="7">The sequence shown here is derived from an EMBL/GenBank/DDBJ whole genome shotgun (WGS) entry which is preliminary data.</text>
</comment>
<evidence type="ECO:0000256" key="3">
    <source>
        <dbReference type="ARBA" id="ARBA00022723"/>
    </source>
</evidence>
<dbReference type="InterPro" id="IPR029060">
    <property type="entry name" value="PIN-like_dom_sf"/>
</dbReference>
<keyword evidence="2" id="KW-0540">Nuclease</keyword>
<evidence type="ECO:0000256" key="4">
    <source>
        <dbReference type="ARBA" id="ARBA00022801"/>
    </source>
</evidence>
<dbReference type="GO" id="GO:0046872">
    <property type="term" value="F:metal ion binding"/>
    <property type="evidence" value="ECO:0007669"/>
    <property type="project" value="UniProtKB-KW"/>
</dbReference>
<evidence type="ECO:0000256" key="2">
    <source>
        <dbReference type="ARBA" id="ARBA00022722"/>
    </source>
</evidence>
<keyword evidence="4" id="KW-0378">Hydrolase</keyword>
<evidence type="ECO:0000256" key="5">
    <source>
        <dbReference type="ARBA" id="ARBA00022842"/>
    </source>
</evidence>
<dbReference type="PANTHER" id="PTHR42740">
    <property type="entry name" value="RIBONUCLEASE VAPC3"/>
    <property type="match status" value="1"/>
</dbReference>
<keyword evidence="3" id="KW-0479">Metal-binding</keyword>
<dbReference type="PANTHER" id="PTHR42740:SF1">
    <property type="entry name" value="RIBONUCLEASE VAPC3"/>
    <property type="match status" value="1"/>
</dbReference>
<gene>
    <name evidence="7" type="primary">vapC1</name>
    <name evidence="7" type="ORF">MSj_03915</name>
</gene>
<dbReference type="Pfam" id="PF01850">
    <property type="entry name" value="PIN"/>
    <property type="match status" value="1"/>
</dbReference>
<feature type="domain" description="PIN" evidence="6">
    <location>
        <begin position="5"/>
        <end position="124"/>
    </location>
</feature>
<name>A0A2Z6UU10_MICAE</name>
<dbReference type="AlphaFoldDB" id="A0A2Z6UU10"/>
<dbReference type="CDD" id="cd18744">
    <property type="entry name" value="PIN_VapC4-5_FitB-like"/>
    <property type="match status" value="1"/>
</dbReference>
<organism evidence="7 8">
    <name type="scientific">Microcystis aeruginosa Sj</name>
    <dbReference type="NCBI Taxonomy" id="1979544"/>
    <lineage>
        <taxon>Bacteria</taxon>
        <taxon>Bacillati</taxon>
        <taxon>Cyanobacteriota</taxon>
        <taxon>Cyanophyceae</taxon>
        <taxon>Oscillatoriophycideae</taxon>
        <taxon>Chroococcales</taxon>
        <taxon>Microcystaceae</taxon>
        <taxon>Microcystis</taxon>
    </lineage>
</organism>
<dbReference type="GO" id="GO:0004540">
    <property type="term" value="F:RNA nuclease activity"/>
    <property type="evidence" value="ECO:0007669"/>
    <property type="project" value="TreeGrafter"/>
</dbReference>
<proteinExistence type="predicted"/>
<keyword evidence="5" id="KW-0460">Magnesium</keyword>
<dbReference type="RefSeq" id="WP_253257011.1">
    <property type="nucleotide sequence ID" value="NZ_BDSG01000152.1"/>
</dbReference>
<evidence type="ECO:0000259" key="6">
    <source>
        <dbReference type="Pfam" id="PF01850"/>
    </source>
</evidence>
<evidence type="ECO:0000313" key="8">
    <source>
        <dbReference type="Proteomes" id="UP000248272"/>
    </source>
</evidence>
<accession>A0A2Z6UU10</accession>